<evidence type="ECO:0008006" key="3">
    <source>
        <dbReference type="Google" id="ProtNLM"/>
    </source>
</evidence>
<evidence type="ECO:0000313" key="1">
    <source>
        <dbReference type="EMBL" id="SJZ46492.1"/>
    </source>
</evidence>
<dbReference type="Proteomes" id="UP000190065">
    <property type="component" value="Unassembled WGS sequence"/>
</dbReference>
<proteinExistence type="predicted"/>
<name>A0A1T4KVM0_9BACT</name>
<dbReference type="PROSITE" id="PS51257">
    <property type="entry name" value="PROKAR_LIPOPROTEIN"/>
    <property type="match status" value="1"/>
</dbReference>
<reference evidence="1 2" key="1">
    <citation type="submission" date="2017-02" db="EMBL/GenBank/DDBJ databases">
        <authorList>
            <person name="Peterson S.W."/>
        </authorList>
    </citation>
    <scope>NUCLEOTIDE SEQUENCE [LARGE SCALE GENOMIC DNA]</scope>
    <source>
        <strain evidence="1 2">ATCC 43324</strain>
    </source>
</reference>
<evidence type="ECO:0000313" key="2">
    <source>
        <dbReference type="Proteomes" id="UP000190065"/>
    </source>
</evidence>
<accession>A0A1T4KVM0</accession>
<dbReference type="EMBL" id="FUXK01000002">
    <property type="protein sequence ID" value="SJZ46492.1"/>
    <property type="molecule type" value="Genomic_DNA"/>
</dbReference>
<sequence>MFVHKFIFYFASACLWFSTSSCQHFTDEGAADACVDSFALHYFNWQYEACVPYVTADSKRWLEYAASQVHEEDVEALRAMTSAAKCEVVSLQYGENEQQMNAKVEVSNFLAMDTLGTVAHQVEKAVYAIALKQHDNRWLVDLNRLPQRVK</sequence>
<protein>
    <recommendedName>
        <fullName evidence="3">Lipoprotein</fullName>
    </recommendedName>
</protein>
<organism evidence="1 2">
    <name type="scientific">Segatella oulorum</name>
    <dbReference type="NCBI Taxonomy" id="28136"/>
    <lineage>
        <taxon>Bacteria</taxon>
        <taxon>Pseudomonadati</taxon>
        <taxon>Bacteroidota</taxon>
        <taxon>Bacteroidia</taxon>
        <taxon>Bacteroidales</taxon>
        <taxon>Prevotellaceae</taxon>
        <taxon>Segatella</taxon>
    </lineage>
</organism>
<gene>
    <name evidence="1" type="ORF">SAMN02745202_00184</name>
</gene>
<dbReference type="AlphaFoldDB" id="A0A1T4KVM0"/>